<dbReference type="PATRIC" id="fig|1768241.3.peg.4076"/>
<evidence type="ECO:0008006" key="3">
    <source>
        <dbReference type="Google" id="ProtNLM"/>
    </source>
</evidence>
<accession>A0A132BTZ2</accession>
<dbReference type="OrthoDB" id="7689228at2"/>
<keyword evidence="2" id="KW-1185">Reference proteome</keyword>
<evidence type="ECO:0000313" key="2">
    <source>
        <dbReference type="Proteomes" id="UP000068382"/>
    </source>
</evidence>
<organism evidence="1 2">
    <name type="scientific">Tritonibacter horizontis</name>
    <dbReference type="NCBI Taxonomy" id="1768241"/>
    <lineage>
        <taxon>Bacteria</taxon>
        <taxon>Pseudomonadati</taxon>
        <taxon>Pseudomonadota</taxon>
        <taxon>Alphaproteobacteria</taxon>
        <taxon>Rhodobacterales</taxon>
        <taxon>Paracoccaceae</taxon>
        <taxon>Tritonibacter</taxon>
    </lineage>
</organism>
<gene>
    <name evidence="1" type="ORF">TRIHO_39070</name>
</gene>
<dbReference type="AlphaFoldDB" id="A0A132BTZ2"/>
<reference evidence="1 2" key="1">
    <citation type="submission" date="2015-12" db="EMBL/GenBank/DDBJ databases">
        <title>Genome sequence of the marine Rhodobacteraceae strain O3.65, Candidatus Tritonibacter horizontis.</title>
        <authorList>
            <person name="Poehlein A."/>
            <person name="Giebel H.A."/>
            <person name="Voget S."/>
            <person name="Brinkhoff T."/>
        </authorList>
    </citation>
    <scope>NUCLEOTIDE SEQUENCE [LARGE SCALE GENOMIC DNA]</scope>
    <source>
        <strain evidence="1 2">O3.65</strain>
    </source>
</reference>
<dbReference type="RefSeq" id="WP_068247748.1">
    <property type="nucleotide sequence ID" value="NZ_LPUY01000101.1"/>
</dbReference>
<dbReference type="EMBL" id="LPUY01000101">
    <property type="protein sequence ID" value="KUP91220.1"/>
    <property type="molecule type" value="Genomic_DNA"/>
</dbReference>
<comment type="caution">
    <text evidence="1">The sequence shown here is derived from an EMBL/GenBank/DDBJ whole genome shotgun (WGS) entry which is preliminary data.</text>
</comment>
<dbReference type="Proteomes" id="UP000068382">
    <property type="component" value="Unassembled WGS sequence"/>
</dbReference>
<sequence>MDRLNAIFELRDMLREMERDIGLEDLRPAEKDVFQAAHTLTDEPGQMVQSDQIRRHPLVESLTQATFHRALKSLLELGFLERPDGARAKHYVVRQDLLLDS</sequence>
<protein>
    <recommendedName>
        <fullName evidence="3">MarR family protein</fullName>
    </recommendedName>
</protein>
<name>A0A132BTZ2_9RHOB</name>
<proteinExistence type="predicted"/>
<evidence type="ECO:0000313" key="1">
    <source>
        <dbReference type="EMBL" id="KUP91220.1"/>
    </source>
</evidence>